<dbReference type="NCBIfam" id="TIGR04131">
    <property type="entry name" value="Bac_Flav_CTERM"/>
    <property type="match status" value="1"/>
</dbReference>
<organism evidence="1 2">
    <name type="scientific">Poritiphilus flavus</name>
    <dbReference type="NCBI Taxonomy" id="2697053"/>
    <lineage>
        <taxon>Bacteria</taxon>
        <taxon>Pseudomonadati</taxon>
        <taxon>Bacteroidota</taxon>
        <taxon>Flavobacteriia</taxon>
        <taxon>Flavobacteriales</taxon>
        <taxon>Flavobacteriaceae</taxon>
        <taxon>Poritiphilus</taxon>
    </lineage>
</organism>
<dbReference type="InterPro" id="IPR026341">
    <property type="entry name" value="T9SS_type_B"/>
</dbReference>
<dbReference type="Gene3D" id="2.60.40.740">
    <property type="match status" value="1"/>
</dbReference>
<sequence length="5789" mass="607332">MRPNLTTINLRHCLLLFLVFVGFQALRGQEVPFSARLNDGGNNYINIKGDYTFLSNTVMNRRNNSRDANDNYNGTSSNNNLHIEYVDIDGDPTTFSSSSSTLTVPACSQIYWAGLYWAGNYDRDVVNSRYTSSLPNDSNRYDFTQIKFRMPGGSYIDIQADNSADPAGEEDEIIIDGFNTVNNDPYVCFRDVTTLLQGLADPNGEYFVANVRGTRGRTSYGVAGWTLVIIYENPTLPGRYISVFDGYEGVTTNSGDSVADIDVVGFNTIPVGPVQARIGVNVIEGEYSLSGDTFSIETPMNPGFTNLSNSGNPANNFFNANITIDGNNVTTRNINGTNSMGYDADIFDVNNPSNSLIANGDTQATLRLSTSSDWFASFLVTFGIDIIEPDILLEKRVEDIGGNDITGAGVNLGQVLDYVLSFQNTGNDDATNYTIRDVLPVNVTLDETNMTLPTGVTYTFDPATRTVLFNIPDNLVEEGDPFSSIRMRVEVAENCFDFIDACTDLIENLAYSTYEGVINDNQISDDPSVSDFDNCGFVTPGATNFLLDDLSACDFSRTVELCGANVVLDAGDNFDSYIWYIDENGDGLIDAGDTVITDGDPDNDPSTLLVTQPNTYIVDKIVADPCKGFQEIITVVAFGAGQPNPISELINDTTNTVDGQVLICPNDGEELPEIFLCGLNDTELIQVNIPDATSIVWEQLDQASCTASIPDCANRDASCTWNNVGTGNDFTASDAGEYRMSVNYLNGCFATYYFNIFKNPLNPQYTSSDIICTTPGNITVTNMPVDYEYQLLDATNGTILVPFSAANGPSFNITTNGAYRVEMRQQGVVDGCVFFLDNIGILDRDFQVDVTTRDTDCSGLGEISISVLNVEPQYTYEISQGGTTVDTHGPVSDNNYTFQNLNPGTYDILVTTDDGCNHTEQVTINDLSDLDLQATISQHISCREGNIQMNSTGGQTPHVYAIWQYVDEGGITQISYPDVASIPASEFQTSVIFDILDPGNYTFVVVDRNNCTDFSNEVTITLVPDVVYTTGSTDETCFGASDGTISYNVTDTNGYQVTFFLIDNTGTEIDSNSSGQFTGLPQGDYQVRLNQRKGSSSCDFFEDFTISGPLNAVSGTAAIVQDYTCLQNGIIEAQGAAGGTAPYEYSIDGVNFVSGAGAETFSGLTDGTYSITIRDANGCVFVTNSVTLDPLNEPSDLTFTSTTPNCPALTSDVTVTVVDGNTPFVFEIIAPSAIAATSITGNSADFDGLAPDTYTFRVTDNKGCTYDENFTIPPVSPIDVVGQLISNVTCFGGTDGEGLFTVSGFNTSYDYNITGPATFNGNAETNTTIPLPNLAAGTYSITVTDNNTNCTDTASFTVNGPAAALDLTATETQPTCTDSGSAILVATDGWGSYDYSLTYPDGITVVTNTTGNFNNLTQTGLYNALVTDANGCTDTATFTLNAAIAPVLSVTPNDVCYDSGVGLTLTATVTSGGDGNYQYRINGGAYDTNNVFTGLGPGTYTVDVVDGNNCTGTDTITINPELTVSASAPNITSCGTDTDISITAAGGDGNYVYAVVADAVVPVPGDFGAASTITVTGAGDYDVYVRDNNGVVTFCEAAFDITIAQDSPIVITPTVTDILCFGDATGQISLAIAGGAAPFEYSIDNGTNYQTTADFVNLTAGTYPVRVRDTNGCEQTASVVVNEPALLVAEAAITQTYTCLQLGEITVGSVTPTAGGSGDYQYSLNGGAWTAVTTGGTVFAGLIDGTYSIRVRDANAVTCFITLPDVIIPPLPVEPTLSTSVAYNCDGTGNVTVLPNDPSYTYSIDAGAPQASNVFNNVAVGPHTITVNYGSGCTVDTTVNVEPGNAFDASITNFTNLSCNAAADGTITFEVENFDAVNGFEYSVNGGGFSAPQTASPITVNGLSAGLVTIVVRDVLDNTCSITLNETLTEPAVLVAAASITDPFTCNNTGATITASATGGTPTYEYQLEDGVGGVITAYQAGTTFTALAAGDYIIRVRDTNGCEDPIDAVITVVAPNNPTFTTTATACYSGANDATIQVDVTSIPGNGGFQFSLNGGPWITPTPATATTHTFSNLAAGAYTIDVRDQFGCAAPQQNVTINPALSLSASAPNITSCGTDTDISITAAGGDGNYVYAVVADAVVPVPGDFGAASTITVTGAGDYDVYVRDNNGVVTFCEAAFDITIAQDAPIVITPTVTDILCFGDATGQISLAIAGGAAPFEYSIDNGTNYQTTADFVNLTAGTYPVRVRDTNGCEQTASVVVNEPALLVAEAAITQTYTCLQLGEITVGSVTPTAGGSGDYQYSLNGGAWTAVTTGGTVFAGLIDGTYSIRVRDANAVTCFITLPDVIIPPLPVEPTLSTSVAYNCDGTGNVTVLPNDPSYTYSIDAGAPQASNVFNNVAVGPHTITVNYGSGCTVDTTVNVEPGNAFDASITNFTNLSCNAAADGTITFEVENFDAVNGFEYSVNGGGFSAPQTASPITVNGLSAGLVTIVVRDVLDNTCSITLNETLTEPAVLVAAASITDPFTCNNTGATITASATGGTPTYEYQLEDGVGGVITAYQAGTTFTALAAGDYIVRVRDTNGCEDPIDAVITVVAPNNPTFTTTATACYSGANDATIQVDVTSIPGNGGFQFSLNGGPWITPTPATATTHTFSNLAAGAYTIDVRDQFGCVAPQQNVTINPQLTANSVLTTDLTCLASATITINANGGSGAYSYEWSDDAGVTYNSTSFAGNVFSTNTAGTYQFRVTDTTAPTACTVVTNAVIVTPADTPVITSVTPTHVLCNGDTTGSLDVVIDTSIGAPPYVINVLETGTPTNYGTQTAGLPAGNYEVTITDDKGCVSAPFAVTITEPNAISYSINLVPITCNPATGTDPGSIGVTGLTGGVAEYTYHLTGNNGYSASYTTTAGGEDYTFTILEFGIYEVDVVDANGCNLRTTNIIASPPNDLDIDVSTVTASCAAGGTAIVTVSSAVGSGNYEFAILETYAVPYSSSYQAPDVVGGDTSTFTGLIPGVTYTFVVHDLTTNCYYFETAATPINSPSNMTVTSLVEANVTCTGANDGNVTFTFDTFDAAATDVTYEIFNAQSNVTTGFTGTSGVNPPAGPITVSNFATLAPGVYYILLTEVGGAFNGCSISSPDFTIDESTNLLSVTATSTNDIDCADTGTISAVAQFGSGSYEFQLELDTAAAPTAATWTGTNTTGYFDGLANDDYTVYVKDSNDCIQDFDITVGLDARPDISLAIVDECVAEGTFEVLVTLDVAGLTPYQLSLNGGPFQNITFNGSNQYTVSGLSSGLGQTIAVRDLTGCPDTETFDIQPPLQFNATLSKLLDCSVSPNAEITIDVTAGSGNYDYEITGPVNVARTALPSDPFVWNLASAAGAYTVTIYDTSTAVPNCLGSIIVNVPAAVTPVPSIDSFTDVTCNGADDGTINVSALDNGIGPFTFQIISGPGSSAVFPILPTSNTNTTAGFTALEGLAAPGITYTIRATAANGCTTDITQAILQPDAIANVNASVVEFACATGNNPENATITIDDTAITGGSGTYVIYEFIDDQGTVPTADDVIVQSGPNNVYIETNVAGGTYIINVYDDNGCVGSTTAAIQSYDELLTATAAITNPISCNPGMDGEITITVTSTDNNTALFEYSIDNGANYQASNVFAGLDVGVHDFLIRHINTGCIITASETILDPNTFSIVADVVSDVECFGTQTGQVTFELTDATYVGPFDWTIYDTNGTPANTADDILVQNGTSPTNGPTAPIALFAGEYLVEVTQNNHPNCTNTALFNIAGPAADITANTEVTPITCVGNDGIIEIIDVLGGWGGYTYFVGTAAPTGPGDYVAGPEFTNLAPGTYEAWVRDSGGCERQVQNGIVLADPAAITATLQINQENCTNLEGELEVVGTTGGQGSNYTYQLIRNGVPFGAPQTTTVFSGLGEGSYEVQITDQWTCTATIGPEVLYDEINAVATVVKPIDCSVSPGGEITITQTGGSGTYSYTVTWPDLVTTSTNATGVFTGLTQVGTYSFTITDQAVGHMCVATITQDLDPAVLPVPAVDSFTNVTCNGADDGTINVSALDNGIGPFTFQIISGPGSSAAFPILPTSNTNTTASFTALEGLAAPGITYTIRATAANGCTTDITQVILQPDAIANVNASVVEFACATGNNPENATITIDDTAITGGSGTYVIYEFINDQGTLPTADDVIVQSGPNNVYTETNVAGGTYIINVYDDNGCVGSTTAAIQSYDELLTATAAITNPISCNPGMDGEITITVTSTDNNTALFEYSIDNGANYQASNVFAGLDVGVHDFLIRHINTGCIITASETILDPNTFSIVADVVSDVECFGTQTGQVTFELTDATYVGPFDWTIYDTNGTPANTADDILVQNGTSPTNGPTAPIALFAGEYLVEVTQNNHPNCTNTALFNIAGPAADITANTEVTPITCVGNDGIIEIIDVLGGWGGYTYFVGTAAPTGPGDYVAGPEFTNLAPGTYEAWVRDSGGCERQVQNGIVLADPAAITATLQINQENCTNLEGELEVVGTTGGQGSNYTYQLIRNGVPFGAPQTTTVFSGLGEGSYEVQITDQWTCTATIGPEVLYEEMQLTSTVVKPIDCLTTPEGEVTITVAGGSGNFDFTVTFPDLVTTASNATGVFAGLDQAGTYTFVVTDLNTTTPVCTKTITQDLDAATLPMLDVPTRIHVSCNGLADGEVTINLLPVAPGVNDQPVYTYTLYDATRTVVLQPTQTSPTFSGLAANTYEVQVLSGRSCEEWQTIVINEPAVLTASAVATAFACDASNTATTSTITVTAGGGTAPYLYSIDNVNFQASNTFDIVDNGAIQNITVYVTDANGCAQTDNVVLDPLNVFTAAVAQINAITCPNPELVEITVTDNGNPANTYTYELLPTGNPNGTFVGNPTPITARYEINAPGTYTFRVTDNATGCYVDTAPYTIAPYDLIEVIATATTQVTCFGGTDGELSLQVNNYTGTYDYQIFDSLGNPVGGVVSTDTSVNPRTITGLPGGNFYVNVVETDAASTFCDDDSNTVTIGSPDMPLNVTVTAVAEATCTDDQGEILVEITGGYAPYDIVLTNTTTTQSYPVNGVTSSQLFTGLSAGDYTVAVTDNGGCPDVQNLPNFLVPAIPITADITPLNTMLTCYGDTNGTVSAINVLNGSGSYQYQLNYYDATGTTITFTSGAQVSPIFDNLGAGIYSITVTDGWNCDDETDQAVITEPTEVMSSLIQLSAMTCNNNAQIELTATGGTGPYQWSTDQVTYSAFNLLNGPDTHVVTVTDGAYQFYVIDAAGCEAMISNEITIDPIIPLDITVDDSAATVNCTGEASASFIATATGGLGNYSYELYTDAGLTNLIAGPQPDGQFSNLIAGNYFVRVTSVDCETSYGPVVITEPAPLQIDRQEFTDVTCFGENDGTIVVEVSGGTGTIYYAISPNLDQFDTENVFTDLEPGVYDVIAQDENGCFIPFQFTLVEPTPLDVSYTTLPEICAGNNDGSVTVTITGGTAPYRTALNSNADADFVQDLFTYSDLAPGTYAMFIRDAQDCETNVIFEIEAGVNLNAVVEPVYECDGDTPDNYINITMEDPSVLGSIMYALDSTDPMDMQLNPDFRNIAPGSHFVAISHANGCIQTVDFEIEGFEPLTLTLEQNQINEITAVASGGRQEYTFIFDGENNGNQNTYFINRTDTFTVTVIDENGCEVSAQIDMEFIDIEIPTFFTPDGNGQNDYWIPENIEIFPEILMIIFDRYGREVYRMGYGDRGWDGIYNNTELPTGDYWYIIKLQGERDDREFVGHFTLYR</sequence>
<dbReference type="RefSeq" id="WP_161433918.1">
    <property type="nucleotide sequence ID" value="NZ_WXYO01000001.1"/>
</dbReference>
<reference evidence="1 2" key="1">
    <citation type="submission" date="2020-01" db="EMBL/GenBank/DDBJ databases">
        <title>Bacteria diversity of Porities sp.</title>
        <authorList>
            <person name="Wang G."/>
        </authorList>
    </citation>
    <scope>NUCLEOTIDE SEQUENCE [LARGE SCALE GENOMIC DNA]</scope>
    <source>
        <strain evidence="1 2">R33</strain>
    </source>
</reference>
<dbReference type="InterPro" id="IPR047589">
    <property type="entry name" value="DUF11_rpt"/>
</dbReference>
<protein>
    <submittedName>
        <fullName evidence="1">T9SS type B sorting domain-containing protein</fullName>
    </submittedName>
</protein>
<proteinExistence type="predicted"/>
<evidence type="ECO:0000313" key="1">
    <source>
        <dbReference type="EMBL" id="NAS11008.1"/>
    </source>
</evidence>
<comment type="caution">
    <text evidence="1">The sequence shown here is derived from an EMBL/GenBank/DDBJ whole genome shotgun (WGS) entry which is preliminary data.</text>
</comment>
<dbReference type="EMBL" id="WXYO01000001">
    <property type="protein sequence ID" value="NAS11008.1"/>
    <property type="molecule type" value="Genomic_DNA"/>
</dbReference>
<dbReference type="Pfam" id="PF13585">
    <property type="entry name" value="CHU_C"/>
    <property type="match status" value="1"/>
</dbReference>
<accession>A0A6L9E8W4</accession>
<dbReference type="Proteomes" id="UP000475249">
    <property type="component" value="Unassembled WGS sequence"/>
</dbReference>
<dbReference type="Pfam" id="PF13573">
    <property type="entry name" value="SprB"/>
    <property type="match status" value="13"/>
</dbReference>
<keyword evidence="2" id="KW-1185">Reference proteome</keyword>
<name>A0A6L9E8W4_9FLAO</name>
<dbReference type="NCBIfam" id="TIGR01451">
    <property type="entry name" value="B_ant_repeat"/>
    <property type="match status" value="1"/>
</dbReference>
<gene>
    <name evidence="1" type="ORF">GTQ38_03270</name>
</gene>
<evidence type="ECO:0000313" key="2">
    <source>
        <dbReference type="Proteomes" id="UP000475249"/>
    </source>
</evidence>
<dbReference type="InterPro" id="IPR025667">
    <property type="entry name" value="SprB_repeat"/>
</dbReference>